<dbReference type="OrthoDB" id="10424235at2759"/>
<dbReference type="KEGG" id="bbel:109485253"/>
<evidence type="ECO:0000256" key="1">
    <source>
        <dbReference type="SAM" id="MobiDB-lite"/>
    </source>
</evidence>
<dbReference type="RefSeq" id="XP_019644283.1">
    <property type="nucleotide sequence ID" value="XM_019788724.1"/>
</dbReference>
<dbReference type="GeneID" id="109485253"/>
<feature type="region of interest" description="Disordered" evidence="1">
    <location>
        <begin position="162"/>
        <end position="229"/>
    </location>
</feature>
<protein>
    <submittedName>
        <fullName evidence="3 4">Uncharacterized protein LOC109485253</fullName>
    </submittedName>
</protein>
<dbReference type="AlphaFoldDB" id="A0A6P5AMJ6"/>
<evidence type="ECO:0000313" key="3">
    <source>
        <dbReference type="RefSeq" id="XP_019644282.1"/>
    </source>
</evidence>
<dbReference type="RefSeq" id="XP_019644282.1">
    <property type="nucleotide sequence ID" value="XM_019788723.1"/>
</dbReference>
<evidence type="ECO:0000313" key="2">
    <source>
        <dbReference type="Proteomes" id="UP000515135"/>
    </source>
</evidence>
<feature type="compositionally biased region" description="Low complexity" evidence="1">
    <location>
        <begin position="240"/>
        <end position="255"/>
    </location>
</feature>
<proteinExistence type="predicted"/>
<feature type="compositionally biased region" description="Polar residues" evidence="1">
    <location>
        <begin position="181"/>
        <end position="194"/>
    </location>
</feature>
<name>A0A6P5AMJ6_BRABE</name>
<organism evidence="2 3">
    <name type="scientific">Branchiostoma belcheri</name>
    <name type="common">Amphioxus</name>
    <dbReference type="NCBI Taxonomy" id="7741"/>
    <lineage>
        <taxon>Eukaryota</taxon>
        <taxon>Metazoa</taxon>
        <taxon>Chordata</taxon>
        <taxon>Cephalochordata</taxon>
        <taxon>Leptocardii</taxon>
        <taxon>Amphioxiformes</taxon>
        <taxon>Branchiostomatidae</taxon>
        <taxon>Branchiostoma</taxon>
    </lineage>
</organism>
<evidence type="ECO:0000313" key="4">
    <source>
        <dbReference type="RefSeq" id="XP_019644283.1"/>
    </source>
</evidence>
<feature type="compositionally biased region" description="Basic and acidic residues" evidence="1">
    <location>
        <begin position="327"/>
        <end position="355"/>
    </location>
</feature>
<reference evidence="3 4" key="1">
    <citation type="submission" date="2025-04" db="UniProtKB">
        <authorList>
            <consortium name="RefSeq"/>
        </authorList>
    </citation>
    <scope>IDENTIFICATION</scope>
    <source>
        <tissue evidence="3 4">Gonad</tissue>
    </source>
</reference>
<feature type="region of interest" description="Disordered" evidence="1">
    <location>
        <begin position="240"/>
        <end position="259"/>
    </location>
</feature>
<sequence>MAHMYRQPSLMPAVEGRLEHQPTPELKWHISKQDSEVWGSSLPDGKQREMRRDNHFSECCQDSSELLENTVADDNKEIRLRVSDSDLNNNEMNLSLSETDFNNNDEINLRGSESDIPSETTLDLSTTGCQVMASVVHRAKGTKRLNSEKTAVLGTLDKLKNASNISSDSDSSVIKKRKMSKYQNAKPYSSVESKTVTKHKNVTSRVDSNKDKSTRKTPVKEINTPRKKILKKRRVLNLLKSGSKLKSSNSSKPNSCEVVDKEGFSNCLPQKREQEKSNYNPKFTEKMDEILLDDMDGTEDTNEQLSVKGKGESRYSCRAYSVSKNRASNDTDREIEAHESHKEVARKSPRSQDKLTPKYMSSYDISFRESESDSFFNCKDCNDVDLALSSFYIRNRKI</sequence>
<feature type="region of interest" description="Disordered" evidence="1">
    <location>
        <begin position="325"/>
        <end position="355"/>
    </location>
</feature>
<accession>A0A6P5AMJ6</accession>
<dbReference type="Proteomes" id="UP000515135">
    <property type="component" value="Unplaced"/>
</dbReference>
<gene>
    <name evidence="3 4" type="primary">LOC109485253</name>
</gene>
<keyword evidence="2" id="KW-1185">Reference proteome</keyword>